<reference evidence="5 6" key="1">
    <citation type="submission" date="2018-08" db="EMBL/GenBank/DDBJ databases">
        <title>Genomic Encyclopedia of Type Strains, Phase IV (KMG-IV): sequencing the most valuable type-strain genomes for metagenomic binning, comparative biology and taxonomic classification.</title>
        <authorList>
            <person name="Goeker M."/>
        </authorList>
    </citation>
    <scope>NUCLEOTIDE SEQUENCE [LARGE SCALE GENOMIC DNA]</scope>
    <source>
        <strain evidence="5 6">DSM 23923</strain>
    </source>
</reference>
<sequence>MDQIDRYILEILQDNSRATASEISKGVELSIPAVSERIKKMEESGMIERYSIRVNRPAAGYHLLALVFVTIEKTGQIENFRKTIVSFPQVLECHHIAGDYDYLLKLLLRDTSELEDFLSSKLKTIDGVARTNTQIILSTLKDDLNRPLEG</sequence>
<proteinExistence type="predicted"/>
<keyword evidence="3" id="KW-0804">Transcription</keyword>
<dbReference type="SUPFAM" id="SSF46785">
    <property type="entry name" value="Winged helix' DNA-binding domain"/>
    <property type="match status" value="1"/>
</dbReference>
<dbReference type="Pfam" id="PF01037">
    <property type="entry name" value="AsnC_trans_reg"/>
    <property type="match status" value="1"/>
</dbReference>
<dbReference type="PANTHER" id="PTHR30154">
    <property type="entry name" value="LEUCINE-RESPONSIVE REGULATORY PROTEIN"/>
    <property type="match status" value="1"/>
</dbReference>
<dbReference type="OrthoDB" id="66249at2"/>
<keyword evidence="6" id="KW-1185">Reference proteome</keyword>
<organism evidence="5 6">
    <name type="scientific">Pelolinea submarina</name>
    <dbReference type="NCBI Taxonomy" id="913107"/>
    <lineage>
        <taxon>Bacteria</taxon>
        <taxon>Bacillati</taxon>
        <taxon>Chloroflexota</taxon>
        <taxon>Anaerolineae</taxon>
        <taxon>Anaerolineales</taxon>
        <taxon>Anaerolineaceae</taxon>
        <taxon>Pelolinea</taxon>
    </lineage>
</organism>
<dbReference type="RefSeq" id="WP_116224723.1">
    <property type="nucleotide sequence ID" value="NZ_AP018437.1"/>
</dbReference>
<dbReference type="GO" id="GO:0043200">
    <property type="term" value="P:response to amino acid"/>
    <property type="evidence" value="ECO:0007669"/>
    <property type="project" value="TreeGrafter"/>
</dbReference>
<evidence type="ECO:0000313" key="5">
    <source>
        <dbReference type="EMBL" id="REG11599.1"/>
    </source>
</evidence>
<dbReference type="Gene3D" id="1.10.10.10">
    <property type="entry name" value="Winged helix-like DNA-binding domain superfamily/Winged helix DNA-binding domain"/>
    <property type="match status" value="1"/>
</dbReference>
<dbReference type="InterPro" id="IPR000485">
    <property type="entry name" value="AsnC-type_HTH_dom"/>
</dbReference>
<dbReference type="Gene3D" id="3.30.70.920">
    <property type="match status" value="1"/>
</dbReference>
<dbReference type="PRINTS" id="PR00033">
    <property type="entry name" value="HTHASNC"/>
</dbReference>
<protein>
    <submittedName>
        <fullName evidence="5">Lrp/AsnC family leucine-responsive transcriptional regulator</fullName>
    </submittedName>
</protein>
<dbReference type="AlphaFoldDB" id="A0A347ZRB4"/>
<accession>A0A347ZRB4</accession>
<dbReference type="SUPFAM" id="SSF54909">
    <property type="entry name" value="Dimeric alpha+beta barrel"/>
    <property type="match status" value="1"/>
</dbReference>
<dbReference type="InterPro" id="IPR036390">
    <property type="entry name" value="WH_DNA-bd_sf"/>
</dbReference>
<dbReference type="InterPro" id="IPR011008">
    <property type="entry name" value="Dimeric_a/b-barrel"/>
</dbReference>
<dbReference type="GO" id="GO:0005829">
    <property type="term" value="C:cytosol"/>
    <property type="evidence" value="ECO:0007669"/>
    <property type="project" value="TreeGrafter"/>
</dbReference>
<evidence type="ECO:0000313" key="6">
    <source>
        <dbReference type="Proteomes" id="UP000256388"/>
    </source>
</evidence>
<dbReference type="InterPro" id="IPR019888">
    <property type="entry name" value="Tscrpt_reg_AsnC-like"/>
</dbReference>
<dbReference type="PROSITE" id="PS50956">
    <property type="entry name" value="HTH_ASNC_2"/>
    <property type="match status" value="1"/>
</dbReference>
<dbReference type="InterPro" id="IPR019887">
    <property type="entry name" value="Tscrpt_reg_AsnC/Lrp_C"/>
</dbReference>
<dbReference type="Pfam" id="PF13412">
    <property type="entry name" value="HTH_24"/>
    <property type="match status" value="1"/>
</dbReference>
<dbReference type="EMBL" id="QUMS01000001">
    <property type="protein sequence ID" value="REG11599.1"/>
    <property type="molecule type" value="Genomic_DNA"/>
</dbReference>
<feature type="domain" description="HTH asnC-type" evidence="4">
    <location>
        <begin position="1"/>
        <end position="62"/>
    </location>
</feature>
<name>A0A347ZRB4_9CHLR</name>
<evidence type="ECO:0000256" key="1">
    <source>
        <dbReference type="ARBA" id="ARBA00023015"/>
    </source>
</evidence>
<dbReference type="CDD" id="cd00090">
    <property type="entry name" value="HTH_ARSR"/>
    <property type="match status" value="1"/>
</dbReference>
<dbReference type="SMART" id="SM00344">
    <property type="entry name" value="HTH_ASNC"/>
    <property type="match status" value="1"/>
</dbReference>
<keyword evidence="1" id="KW-0805">Transcription regulation</keyword>
<dbReference type="InterPro" id="IPR011991">
    <property type="entry name" value="ArsR-like_HTH"/>
</dbReference>
<evidence type="ECO:0000259" key="4">
    <source>
        <dbReference type="PROSITE" id="PS50956"/>
    </source>
</evidence>
<keyword evidence="2" id="KW-0238">DNA-binding</keyword>
<gene>
    <name evidence="5" type="ORF">DFR64_1491</name>
</gene>
<dbReference type="GO" id="GO:0043565">
    <property type="term" value="F:sequence-specific DNA binding"/>
    <property type="evidence" value="ECO:0007669"/>
    <property type="project" value="InterPro"/>
</dbReference>
<evidence type="ECO:0000256" key="2">
    <source>
        <dbReference type="ARBA" id="ARBA00023125"/>
    </source>
</evidence>
<dbReference type="InterPro" id="IPR036388">
    <property type="entry name" value="WH-like_DNA-bd_sf"/>
</dbReference>
<comment type="caution">
    <text evidence="5">The sequence shown here is derived from an EMBL/GenBank/DDBJ whole genome shotgun (WGS) entry which is preliminary data.</text>
</comment>
<dbReference type="Proteomes" id="UP000256388">
    <property type="component" value="Unassembled WGS sequence"/>
</dbReference>
<evidence type="ECO:0000256" key="3">
    <source>
        <dbReference type="ARBA" id="ARBA00023163"/>
    </source>
</evidence>
<dbReference type="PANTHER" id="PTHR30154:SF34">
    <property type="entry name" value="TRANSCRIPTIONAL REGULATOR AZLB"/>
    <property type="match status" value="1"/>
</dbReference>